<dbReference type="InterPro" id="IPR011453">
    <property type="entry name" value="DUF1559"/>
</dbReference>
<evidence type="ECO:0000313" key="4">
    <source>
        <dbReference type="Proteomes" id="UP000239388"/>
    </source>
</evidence>
<reference evidence="3 4" key="1">
    <citation type="submission" date="2018-02" db="EMBL/GenBank/DDBJ databases">
        <title>Comparative genomes isolates from brazilian mangrove.</title>
        <authorList>
            <person name="Araujo J.E."/>
            <person name="Taketani R.G."/>
            <person name="Silva M.C.P."/>
            <person name="Loureco M.V."/>
            <person name="Andreote F.D."/>
        </authorList>
    </citation>
    <scope>NUCLEOTIDE SEQUENCE [LARGE SCALE GENOMIC DNA]</scope>
    <source>
        <strain evidence="3 4">NAP PRIS-MGV</strain>
    </source>
</reference>
<dbReference type="AlphaFoldDB" id="A0A2S8G1G8"/>
<keyword evidence="1" id="KW-1133">Transmembrane helix</keyword>
<dbReference type="Gene3D" id="3.30.700.10">
    <property type="entry name" value="Glycoprotein, Type 4 Pilin"/>
    <property type="match status" value="1"/>
</dbReference>
<feature type="transmembrane region" description="Helical" evidence="1">
    <location>
        <begin position="12"/>
        <end position="32"/>
    </location>
</feature>
<sequence length="316" mass="34903">MSLTRKTGFTLVELLVVIAIIGVLIALLLPAVQQAREAARRMTCSNHQKQLGLSMHNYHDTHKVFPPGTFAAGLNSSMSTPPHSMSWMPVLLPFMEQGNLYDQLYPYMLTRNSNAFPSNLFNTKIDMLMCPSDPNRGQTGEVHGTADPPPDYNDGFHGNYLLCNGNEQITTTTDNDATGMFFYQSRTDFSSAKDGTSSTVMAAEILLVKSNVSGKRDWRGRYYRSDHLSSIFSTLYPPNTTVSDRMRTCEGSPTNPIYAPCTQDTNTQVIYSRSNHPGGALATMMDASVQFVPETINITIWQAYGTREGAEVVTGL</sequence>
<proteinExistence type="predicted"/>
<organism evidence="3 4">
    <name type="scientific">Blastopirellula marina</name>
    <dbReference type="NCBI Taxonomy" id="124"/>
    <lineage>
        <taxon>Bacteria</taxon>
        <taxon>Pseudomonadati</taxon>
        <taxon>Planctomycetota</taxon>
        <taxon>Planctomycetia</taxon>
        <taxon>Pirellulales</taxon>
        <taxon>Pirellulaceae</taxon>
        <taxon>Blastopirellula</taxon>
    </lineage>
</organism>
<dbReference type="InterPro" id="IPR012902">
    <property type="entry name" value="N_methyl_site"/>
</dbReference>
<dbReference type="PANTHER" id="PTHR30093">
    <property type="entry name" value="GENERAL SECRETION PATHWAY PROTEIN G"/>
    <property type="match status" value="1"/>
</dbReference>
<dbReference type="Pfam" id="PF07596">
    <property type="entry name" value="SBP_bac_10"/>
    <property type="match status" value="1"/>
</dbReference>
<accession>A0A2S8G1G8</accession>
<dbReference type="RefSeq" id="WP_105352975.1">
    <property type="nucleotide sequence ID" value="NZ_PUIB01000011.1"/>
</dbReference>
<keyword evidence="1" id="KW-0472">Membrane</keyword>
<dbReference type="InterPro" id="IPR027558">
    <property type="entry name" value="Pre_pil_HX9DG_C"/>
</dbReference>
<dbReference type="NCBIfam" id="TIGR04294">
    <property type="entry name" value="pre_pil_HX9DG"/>
    <property type="match status" value="1"/>
</dbReference>
<dbReference type="Pfam" id="PF07963">
    <property type="entry name" value="N_methyl"/>
    <property type="match status" value="1"/>
</dbReference>
<dbReference type="InterPro" id="IPR045584">
    <property type="entry name" value="Pilin-like"/>
</dbReference>
<dbReference type="OrthoDB" id="210498at2"/>
<dbReference type="PROSITE" id="PS00409">
    <property type="entry name" value="PROKAR_NTER_METHYL"/>
    <property type="match status" value="1"/>
</dbReference>
<dbReference type="NCBIfam" id="TIGR02532">
    <property type="entry name" value="IV_pilin_GFxxxE"/>
    <property type="match status" value="1"/>
</dbReference>
<evidence type="ECO:0000259" key="2">
    <source>
        <dbReference type="Pfam" id="PF07596"/>
    </source>
</evidence>
<name>A0A2S8G1G8_9BACT</name>
<evidence type="ECO:0000313" key="3">
    <source>
        <dbReference type="EMBL" id="PQO37974.1"/>
    </source>
</evidence>
<protein>
    <submittedName>
        <fullName evidence="3">Prepilin-type cleavage/methylation domain-containing protein</fullName>
    </submittedName>
</protein>
<dbReference type="EMBL" id="PUIB01000011">
    <property type="protein sequence ID" value="PQO37974.1"/>
    <property type="molecule type" value="Genomic_DNA"/>
</dbReference>
<keyword evidence="1" id="KW-0812">Transmembrane</keyword>
<evidence type="ECO:0000256" key="1">
    <source>
        <dbReference type="SAM" id="Phobius"/>
    </source>
</evidence>
<dbReference type="PANTHER" id="PTHR30093:SF2">
    <property type="entry name" value="TYPE II SECRETION SYSTEM PROTEIN H"/>
    <property type="match status" value="1"/>
</dbReference>
<dbReference type="Proteomes" id="UP000239388">
    <property type="component" value="Unassembled WGS sequence"/>
</dbReference>
<comment type="caution">
    <text evidence="3">The sequence shown here is derived from an EMBL/GenBank/DDBJ whole genome shotgun (WGS) entry which is preliminary data.</text>
</comment>
<gene>
    <name evidence="3" type="ORF">C5Y98_07735</name>
</gene>
<feature type="domain" description="DUF1559" evidence="2">
    <location>
        <begin position="33"/>
        <end position="297"/>
    </location>
</feature>
<dbReference type="SUPFAM" id="SSF54523">
    <property type="entry name" value="Pili subunits"/>
    <property type="match status" value="1"/>
</dbReference>